<evidence type="ECO:0000313" key="3">
    <source>
        <dbReference type="Proteomes" id="UP000651452"/>
    </source>
</evidence>
<reference evidence="2" key="1">
    <citation type="submission" date="2018-12" db="EMBL/GenBank/DDBJ databases">
        <authorList>
            <person name="Syme R.A."/>
            <person name="Farfan-Caceres L."/>
            <person name="Lichtenzveig J."/>
        </authorList>
    </citation>
    <scope>NUCLEOTIDE SEQUENCE</scope>
    <source>
        <strain evidence="2">Al4</strain>
    </source>
</reference>
<sequence length="284" mass="29335">MNTVRSFVLAAVTGAGAATKAMNNGTPQGEVIEALPMVARDGVCAELPKLCTGSVMLYGHATTLTYLCPEATTTHVPSTVHITITKTITVTPPEAETTEGPTDTPVVAPVPALTEEPDTTTTIHSTLTEYKTITLVGNKNEPTIISAVPAPAVPITGYLSATIPTELLSLTLPAKTEEPAYTVQTSTPAVTSTSGYDFPTMLPPVVNGTTTGIFYSASMANSSLVHPTPFFPNTTSAHPHYAIPTLNVENRAAETPEAAKGIAGVVGTSLVALSFGLMVTASLV</sequence>
<feature type="chain" id="PRO_5034273012" evidence="1">
    <location>
        <begin position="19"/>
        <end position="284"/>
    </location>
</feature>
<organism evidence="2 3">
    <name type="scientific">Ascochyta lentis</name>
    <dbReference type="NCBI Taxonomy" id="205686"/>
    <lineage>
        <taxon>Eukaryota</taxon>
        <taxon>Fungi</taxon>
        <taxon>Dikarya</taxon>
        <taxon>Ascomycota</taxon>
        <taxon>Pezizomycotina</taxon>
        <taxon>Dothideomycetes</taxon>
        <taxon>Pleosporomycetidae</taxon>
        <taxon>Pleosporales</taxon>
        <taxon>Pleosporineae</taxon>
        <taxon>Didymellaceae</taxon>
        <taxon>Ascochyta</taxon>
    </lineage>
</organism>
<comment type="caution">
    <text evidence="2">The sequence shown here is derived from an EMBL/GenBank/DDBJ whole genome shotgun (WGS) entry which is preliminary data.</text>
</comment>
<dbReference type="EMBL" id="RZGK01000008">
    <property type="protein sequence ID" value="KAF9697062.1"/>
    <property type="molecule type" value="Genomic_DNA"/>
</dbReference>
<dbReference type="OrthoDB" id="3785310at2759"/>
<feature type="signal peptide" evidence="1">
    <location>
        <begin position="1"/>
        <end position="18"/>
    </location>
</feature>
<name>A0A8H7J6C8_9PLEO</name>
<dbReference type="AlphaFoldDB" id="A0A8H7J6C8"/>
<reference evidence="2" key="2">
    <citation type="submission" date="2020-09" db="EMBL/GenBank/DDBJ databases">
        <title>Reference genome assembly for Australian Ascochyta lentis isolate Al4.</title>
        <authorList>
            <person name="Lee R.C."/>
            <person name="Farfan-Caceres L.M."/>
            <person name="Debler J.W."/>
            <person name="Williams A.H."/>
            <person name="Henares B.M."/>
        </authorList>
    </citation>
    <scope>NUCLEOTIDE SEQUENCE</scope>
    <source>
        <strain evidence="2">Al4</strain>
    </source>
</reference>
<evidence type="ECO:0000313" key="2">
    <source>
        <dbReference type="EMBL" id="KAF9697062.1"/>
    </source>
</evidence>
<keyword evidence="3" id="KW-1185">Reference proteome</keyword>
<accession>A0A8H7J6C8</accession>
<keyword evidence="1" id="KW-0732">Signal</keyword>
<evidence type="ECO:0000256" key="1">
    <source>
        <dbReference type="SAM" id="SignalP"/>
    </source>
</evidence>
<proteinExistence type="predicted"/>
<protein>
    <submittedName>
        <fullName evidence="2">Uncharacterized protein</fullName>
    </submittedName>
</protein>
<dbReference type="Proteomes" id="UP000651452">
    <property type="component" value="Unassembled WGS sequence"/>
</dbReference>
<gene>
    <name evidence="2" type="ORF">EKO04_004999</name>
</gene>